<dbReference type="GO" id="GO:0043419">
    <property type="term" value="P:urea catabolic process"/>
    <property type="evidence" value="ECO:0007669"/>
    <property type="project" value="UniProtKB-UniRule"/>
</dbReference>
<dbReference type="PANTHER" id="PTHR43440">
    <property type="entry name" value="UREASE"/>
    <property type="match status" value="1"/>
</dbReference>
<gene>
    <name evidence="6" type="primary">ureC</name>
    <name evidence="15" type="ORF">CA984_20695</name>
</gene>
<accession>A0A243RJ01</accession>
<evidence type="ECO:0000256" key="8">
    <source>
        <dbReference type="PIRSR" id="PIRSR611612-50"/>
    </source>
</evidence>
<feature type="domain" description="Urease" evidence="14">
    <location>
        <begin position="169"/>
        <end position="611"/>
    </location>
</feature>
<comment type="pathway">
    <text evidence="1 6">Nitrogen metabolism; urea degradation; CO(2) and NH(3) from urea (urease route): step 1/1.</text>
</comment>
<keyword evidence="4 6" id="KW-0378">Hydrolase</keyword>
<reference evidence="15 16" key="1">
    <citation type="submission" date="2017-05" db="EMBL/GenBank/DDBJ databases">
        <title>Biotechnological potential of actinobacteria isolated from South African environments.</title>
        <authorList>
            <person name="Le Roes-Hill M."/>
            <person name="Prins A."/>
            <person name="Durrell K.A."/>
        </authorList>
    </citation>
    <scope>NUCLEOTIDE SEQUENCE [LARGE SCALE GENOMIC DNA]</scope>
    <source>
        <strain evidence="15">M26</strain>
    </source>
</reference>
<evidence type="ECO:0000256" key="4">
    <source>
        <dbReference type="ARBA" id="ARBA00022801"/>
    </source>
</evidence>
<dbReference type="GO" id="GO:0009039">
    <property type="term" value="F:urease activity"/>
    <property type="evidence" value="ECO:0007669"/>
    <property type="project" value="UniProtKB-UniRule"/>
</dbReference>
<dbReference type="InterPro" id="IPR032466">
    <property type="entry name" value="Metal_Hydrolase"/>
</dbReference>
<evidence type="ECO:0000313" key="16">
    <source>
        <dbReference type="Proteomes" id="UP000194761"/>
    </source>
</evidence>
<comment type="similarity">
    <text evidence="6 12">Belongs to the metallo-dependent hydrolases superfamily. Urease alpha subunit family.</text>
</comment>
<feature type="binding site" description="via carbamate group" evidence="6 9">
    <location>
        <position position="257"/>
    </location>
    <ligand>
        <name>Ni(2+)</name>
        <dbReference type="ChEBI" id="CHEBI:49786"/>
        <label>2</label>
    </ligand>
</feature>
<sequence length="611" mass="65836">MLESPAPEPAPSASQPPAHERHQPLTREQYADRFGPTVGDRIRLADTGLRIEITEDWCGGPGRSGNEVIFGGGKVIRESMGQSCAPRDSTRFGAPEPPDTVITGAAILDHWGVVKADVAIRDGRIVALGKAYNDETMDRLHDGHATATDFVIGPETEVISGNGKILTAGGVDTHVHFICPEQIHEALASGVTTLIGGGTGPAEGSTATTITPGAWHIARLFEALDAFPVNIGLLGKGNTMSVESLFNQVEAGIVGFKIHEDWGATPAVLRRCLQVCQATGVQLVLHADSLNEAGTVEDTIATIGDHPIHVFHVEGAGGGHAPDMIKMAGLPNVLPASTNPTRPYTVNTVPEHIDMVMICHHLNPLVPEDQAFADSRIRPATMAAEDVLHDLGAISIMSSDAQAMGRIGEVITRTWQTAHVMRQRRGPLEGDQDGADGADNHRARRYVAKYTINPAIAHGIDHEVGSVEVGRLADLVLWEPKFFGVKPHRVIKGGQIAYAQVGDANASITTPQPILPRPMWGATGRAPAANSVNFVTAQAIEAGLPERVKVSKQFRPIRDTRKIFKKDMRHNDATPRIEIDPNTYQVVVDDEIIDHHQHATELPMAQRYFLF</sequence>
<comment type="PTM">
    <text evidence="6">Carboxylation allows a single lysine to coordinate two nickel ions.</text>
</comment>
<feature type="binding site" description="via carbamate group" evidence="6 9">
    <location>
        <position position="257"/>
    </location>
    <ligand>
        <name>Ni(2+)</name>
        <dbReference type="ChEBI" id="CHEBI:49786"/>
        <label>1</label>
    </ligand>
</feature>
<dbReference type="RefSeq" id="WP_086574869.1">
    <property type="nucleotide sequence ID" value="NZ_NGFP01000094.1"/>
</dbReference>
<feature type="binding site" evidence="6 11">
    <location>
        <position position="259"/>
    </location>
    <ligand>
        <name>substrate</name>
    </ligand>
</feature>
<dbReference type="InterPro" id="IPR011059">
    <property type="entry name" value="Metal-dep_hydrolase_composite"/>
</dbReference>
<evidence type="ECO:0000256" key="7">
    <source>
        <dbReference type="NCBIfam" id="TIGR01792"/>
    </source>
</evidence>
<dbReference type="NCBIfam" id="NF009686">
    <property type="entry name" value="PRK13207.1"/>
    <property type="match status" value="1"/>
</dbReference>
<dbReference type="Pfam" id="PF01979">
    <property type="entry name" value="Amidohydro_1"/>
    <property type="match status" value="1"/>
</dbReference>
<dbReference type="GO" id="GO:0016151">
    <property type="term" value="F:nickel cation binding"/>
    <property type="evidence" value="ECO:0007669"/>
    <property type="project" value="UniProtKB-UniRule"/>
</dbReference>
<dbReference type="GO" id="GO:0005737">
    <property type="term" value="C:cytoplasm"/>
    <property type="evidence" value="ECO:0007669"/>
    <property type="project" value="UniProtKB-SubCell"/>
</dbReference>
<evidence type="ECO:0000256" key="6">
    <source>
        <dbReference type="HAMAP-Rule" id="MF_01953"/>
    </source>
</evidence>
<evidence type="ECO:0000256" key="10">
    <source>
        <dbReference type="PIRSR" id="PIRSR611612-52"/>
    </source>
</evidence>
<dbReference type="Pfam" id="PF00449">
    <property type="entry name" value="Urease_alpha"/>
    <property type="match status" value="1"/>
</dbReference>
<proteinExistence type="inferred from homology"/>
<dbReference type="NCBIfam" id="TIGR01792">
    <property type="entry name" value="urease_alph"/>
    <property type="match status" value="1"/>
</dbReference>
<evidence type="ECO:0000256" key="1">
    <source>
        <dbReference type="ARBA" id="ARBA00004897"/>
    </source>
</evidence>
<dbReference type="InterPro" id="IPR006680">
    <property type="entry name" value="Amidohydro-rel"/>
</dbReference>
<dbReference type="SUPFAM" id="SSF51556">
    <property type="entry name" value="Metallo-dependent hydrolases"/>
    <property type="match status" value="1"/>
</dbReference>
<dbReference type="HAMAP" id="MF_01953">
    <property type="entry name" value="Urease_alpha"/>
    <property type="match status" value="1"/>
</dbReference>
<comment type="catalytic activity">
    <reaction evidence="5 6">
        <text>urea + 2 H2O + H(+) = hydrogencarbonate + 2 NH4(+)</text>
        <dbReference type="Rhea" id="RHEA:20557"/>
        <dbReference type="ChEBI" id="CHEBI:15377"/>
        <dbReference type="ChEBI" id="CHEBI:15378"/>
        <dbReference type="ChEBI" id="CHEBI:16199"/>
        <dbReference type="ChEBI" id="CHEBI:17544"/>
        <dbReference type="ChEBI" id="CHEBI:28938"/>
        <dbReference type="EC" id="3.5.1.5"/>
    </reaction>
</comment>
<feature type="binding site" evidence="6 9">
    <location>
        <position position="286"/>
    </location>
    <ligand>
        <name>Ni(2+)</name>
        <dbReference type="ChEBI" id="CHEBI:49786"/>
        <label>2</label>
    </ligand>
</feature>
<feature type="compositionally biased region" description="Pro residues" evidence="13">
    <location>
        <begin position="1"/>
        <end position="10"/>
    </location>
</feature>
<keyword evidence="2 6" id="KW-0533">Nickel</keyword>
<comment type="PTM">
    <text evidence="8">Carbamylation allows a single lysine to coordinate two nickel ions.</text>
</comment>
<dbReference type="Proteomes" id="UP000194761">
    <property type="component" value="Unassembled WGS sequence"/>
</dbReference>
<evidence type="ECO:0000256" key="9">
    <source>
        <dbReference type="PIRSR" id="PIRSR611612-51"/>
    </source>
</evidence>
<evidence type="ECO:0000256" key="3">
    <source>
        <dbReference type="ARBA" id="ARBA00022723"/>
    </source>
</evidence>
<evidence type="ECO:0000256" key="11">
    <source>
        <dbReference type="PROSITE-ProRule" id="PRU00700"/>
    </source>
</evidence>
<evidence type="ECO:0000259" key="14">
    <source>
        <dbReference type="PROSITE" id="PS51368"/>
    </source>
</evidence>
<comment type="subunit">
    <text evidence="6">Heterotrimer of UreA (gamma), UreB (beta) and UreC (alpha) subunits. Three heterotrimers associate to form the active enzyme.</text>
</comment>
<dbReference type="NCBIfam" id="NF009685">
    <property type="entry name" value="PRK13206.1"/>
    <property type="match status" value="1"/>
</dbReference>
<dbReference type="CDD" id="cd00375">
    <property type="entry name" value="Urease_alpha"/>
    <property type="match status" value="1"/>
</dbReference>
<dbReference type="EMBL" id="NGFP01000094">
    <property type="protein sequence ID" value="OUC94864.1"/>
    <property type="molecule type" value="Genomic_DNA"/>
</dbReference>
<dbReference type="UniPathway" id="UPA00258">
    <property type="reaction ID" value="UER00370"/>
</dbReference>
<feature type="binding site" evidence="6 9">
    <location>
        <position position="176"/>
    </location>
    <ligand>
        <name>Ni(2+)</name>
        <dbReference type="ChEBI" id="CHEBI:49786"/>
        <label>1</label>
    </ligand>
</feature>
<dbReference type="PROSITE" id="PS01120">
    <property type="entry name" value="UREASE_1"/>
    <property type="match status" value="1"/>
</dbReference>
<dbReference type="InterPro" id="IPR050112">
    <property type="entry name" value="Urease_alpha_subunit"/>
</dbReference>
<evidence type="ECO:0000256" key="13">
    <source>
        <dbReference type="SAM" id="MobiDB-lite"/>
    </source>
</evidence>
<feature type="region of interest" description="Disordered" evidence="13">
    <location>
        <begin position="1"/>
        <end position="23"/>
    </location>
</feature>
<keyword evidence="6 11" id="KW-0963">Cytoplasm</keyword>
<protein>
    <recommendedName>
        <fullName evidence="6 7">Urease subunit alpha</fullName>
        <ecNumber evidence="6 7">3.5.1.5</ecNumber>
    </recommendedName>
    <alternativeName>
        <fullName evidence="6">Urea amidohydrolase subunit alpha</fullName>
    </alternativeName>
</protein>
<evidence type="ECO:0000256" key="5">
    <source>
        <dbReference type="ARBA" id="ARBA00047778"/>
    </source>
</evidence>
<comment type="subcellular location">
    <subcellularLocation>
        <location evidence="6 11">Cytoplasm</location>
    </subcellularLocation>
</comment>
<dbReference type="Gene3D" id="2.30.40.10">
    <property type="entry name" value="Urease, subunit C, domain 1"/>
    <property type="match status" value="1"/>
</dbReference>
<evidence type="ECO:0000256" key="12">
    <source>
        <dbReference type="RuleBase" id="RU004158"/>
    </source>
</evidence>
<feature type="binding site" evidence="6 9">
    <location>
        <position position="174"/>
    </location>
    <ligand>
        <name>Ni(2+)</name>
        <dbReference type="ChEBI" id="CHEBI:49786"/>
        <label>1</label>
    </ligand>
</feature>
<dbReference type="PANTHER" id="PTHR43440:SF1">
    <property type="entry name" value="UREASE"/>
    <property type="match status" value="1"/>
</dbReference>
<dbReference type="InterPro" id="IPR029754">
    <property type="entry name" value="Urease_Ni-bd"/>
</dbReference>
<dbReference type="AlphaFoldDB" id="A0A243RJ01"/>
<feature type="binding site" evidence="6 9">
    <location>
        <position position="312"/>
    </location>
    <ligand>
        <name>Ni(2+)</name>
        <dbReference type="ChEBI" id="CHEBI:49786"/>
        <label>2</label>
    </ligand>
</feature>
<keyword evidence="3 6" id="KW-0479">Metal-binding</keyword>
<comment type="cofactor">
    <cofactor evidence="6 9">
        <name>Ni cation</name>
        <dbReference type="ChEBI" id="CHEBI:25516"/>
    </cofactor>
    <text evidence="6 9">Binds 2 nickel ions per subunit.</text>
</comment>
<feature type="modified residue" description="N6-carboxylysine" evidence="6 8">
    <location>
        <position position="257"/>
    </location>
</feature>
<dbReference type="InterPro" id="IPR011612">
    <property type="entry name" value="Urease_alpha_N_dom"/>
</dbReference>
<dbReference type="PRINTS" id="PR01752">
    <property type="entry name" value="UREASE"/>
</dbReference>
<dbReference type="SUPFAM" id="SSF51338">
    <property type="entry name" value="Composite domain of metallo-dependent hydrolases"/>
    <property type="match status" value="1"/>
</dbReference>
<feature type="binding site" evidence="6 9">
    <location>
        <position position="400"/>
    </location>
    <ligand>
        <name>Ni(2+)</name>
        <dbReference type="ChEBI" id="CHEBI:49786"/>
        <label>1</label>
    </ligand>
</feature>
<dbReference type="PROSITE" id="PS51368">
    <property type="entry name" value="UREASE_3"/>
    <property type="match status" value="1"/>
</dbReference>
<keyword evidence="16" id="KW-1185">Reference proteome</keyword>
<comment type="caution">
    <text evidence="15">The sequence shown here is derived from an EMBL/GenBank/DDBJ whole genome shotgun (WGS) entry which is preliminary data.</text>
</comment>
<dbReference type="InterPro" id="IPR017951">
    <property type="entry name" value="Urease_asu_c"/>
</dbReference>
<dbReference type="EC" id="3.5.1.5" evidence="6 7"/>
<dbReference type="InterPro" id="IPR005848">
    <property type="entry name" value="Urease_asu"/>
</dbReference>
<feature type="active site" description="Proton donor" evidence="6 10">
    <location>
        <position position="360"/>
    </location>
</feature>
<evidence type="ECO:0000313" key="15">
    <source>
        <dbReference type="EMBL" id="OUC94864.1"/>
    </source>
</evidence>
<dbReference type="Gene3D" id="3.20.20.140">
    <property type="entry name" value="Metal-dependent hydrolases"/>
    <property type="match status" value="1"/>
</dbReference>
<evidence type="ECO:0000256" key="2">
    <source>
        <dbReference type="ARBA" id="ARBA00022596"/>
    </source>
</evidence>
<organism evidence="15 16">
    <name type="scientific">Streptosporangium minutum</name>
    <dbReference type="NCBI Taxonomy" id="569862"/>
    <lineage>
        <taxon>Bacteria</taxon>
        <taxon>Bacillati</taxon>
        <taxon>Actinomycetota</taxon>
        <taxon>Actinomycetes</taxon>
        <taxon>Streptosporangiales</taxon>
        <taxon>Streptosporangiaceae</taxon>
        <taxon>Streptosporangium</taxon>
    </lineage>
</organism>
<name>A0A243RJ01_9ACTN</name>